<sequence>MGLMFESLAQDYLEIYESASSSPSSSRLVTSFSSLLTTLALATLLKRRLVPSPLLLASAPFLKSWPPLKTTLHRQCNFSPSYTTHPSTSTAMSAPVPANGHASTSTEQAPVAAPAVTMASSAASIQPSDVGWQFVPQYYNFVNKQPHRLHCFYNKRSTFLHGEEGEDTAVAFGQAEIHERITKIGYDQCKVYINSIDSQSSANGGVIIQVLGEMSNANKPWRKFAQTFFLAEQPNGYFVLNDIFRYLKEEADEDEEPEVDDAPVVSSAPGTQADAAHAQQVPAAAVAIEQESEEESVKQETAAPEVPEEKAPEPEVVAPVVKEEEKPEEKAPEPAPVAVEEPAPAVPEPVVEEAKPEPAAPAPAAAPASEKAVTPANGSAAPSGSATPAAQPAPVAAPAAPPKPAPPKSWASLAASGGKAWATVTAPAATPKKVEPAPAPVAPAPAPVVAAAPAPAAAQKGSAQFEQAMAVKTAHCFVKLPNWSTGGDAAAETIDETSLRNIASRFGDVSKVEIVKGKACAFVEFSKVESARKAIVASLPTHQGGEGGVVHGEGKLNFETRKEKDERAKFRRGGAPETGGRGGGQTRTNSERGGTAGRGGRGRPRGGASGQAK</sequence>
<feature type="region of interest" description="Disordered" evidence="3">
    <location>
        <begin position="543"/>
        <end position="613"/>
    </location>
</feature>
<dbReference type="SUPFAM" id="SSF54427">
    <property type="entry name" value="NTF2-like"/>
    <property type="match status" value="1"/>
</dbReference>
<feature type="region of interest" description="Disordered" evidence="3">
    <location>
        <begin position="87"/>
        <end position="109"/>
    </location>
</feature>
<feature type="compositionally biased region" description="Low complexity" evidence="3">
    <location>
        <begin position="362"/>
        <end position="398"/>
    </location>
</feature>
<dbReference type="Proteomes" id="UP001233271">
    <property type="component" value="Chromosome 4"/>
</dbReference>
<dbReference type="InterPro" id="IPR032710">
    <property type="entry name" value="NTF2-like_dom_sf"/>
</dbReference>
<feature type="compositionally biased region" description="Gly residues" evidence="3">
    <location>
        <begin position="594"/>
        <end position="613"/>
    </location>
</feature>
<dbReference type="InterPro" id="IPR002075">
    <property type="entry name" value="NTF2_dom"/>
</dbReference>
<feature type="compositionally biased region" description="Low complexity" evidence="3">
    <location>
        <begin position="272"/>
        <end position="289"/>
    </location>
</feature>
<evidence type="ECO:0000259" key="5">
    <source>
        <dbReference type="PROSITE" id="PS50177"/>
    </source>
</evidence>
<dbReference type="GO" id="GO:1990904">
    <property type="term" value="C:ribonucleoprotein complex"/>
    <property type="evidence" value="ECO:0007669"/>
    <property type="project" value="TreeGrafter"/>
</dbReference>
<dbReference type="InterPro" id="IPR000504">
    <property type="entry name" value="RRM_dom"/>
</dbReference>
<dbReference type="SUPFAM" id="SSF54928">
    <property type="entry name" value="RNA-binding domain, RBD"/>
    <property type="match status" value="1"/>
</dbReference>
<dbReference type="EMBL" id="AP028215">
    <property type="protein sequence ID" value="BEI91268.1"/>
    <property type="molecule type" value="Genomic_DNA"/>
</dbReference>
<dbReference type="GO" id="GO:0034517">
    <property type="term" value="P:ribophagy"/>
    <property type="evidence" value="ECO:0007669"/>
    <property type="project" value="TreeGrafter"/>
</dbReference>
<dbReference type="PANTHER" id="PTHR10693:SF20">
    <property type="entry name" value="AT27578P"/>
    <property type="match status" value="1"/>
</dbReference>
<gene>
    <name evidence="6" type="ORF">CcaverHIS019_0400880</name>
</gene>
<dbReference type="AlphaFoldDB" id="A0AA48L3I1"/>
<dbReference type="GO" id="GO:0003729">
    <property type="term" value="F:mRNA binding"/>
    <property type="evidence" value="ECO:0007669"/>
    <property type="project" value="TreeGrafter"/>
</dbReference>
<dbReference type="PROSITE" id="PS50102">
    <property type="entry name" value="RRM"/>
    <property type="match status" value="1"/>
</dbReference>
<evidence type="ECO:0000259" key="4">
    <source>
        <dbReference type="PROSITE" id="PS50102"/>
    </source>
</evidence>
<feature type="compositionally biased region" description="Basic and acidic residues" evidence="3">
    <location>
        <begin position="321"/>
        <end position="332"/>
    </location>
</feature>
<dbReference type="InterPro" id="IPR035979">
    <property type="entry name" value="RBD_domain_sf"/>
</dbReference>
<dbReference type="GO" id="GO:0016579">
    <property type="term" value="P:protein deubiquitination"/>
    <property type="evidence" value="ECO:0007669"/>
    <property type="project" value="TreeGrafter"/>
</dbReference>
<organism evidence="6 7">
    <name type="scientific">Cutaneotrichosporon cavernicola</name>
    <dbReference type="NCBI Taxonomy" id="279322"/>
    <lineage>
        <taxon>Eukaryota</taxon>
        <taxon>Fungi</taxon>
        <taxon>Dikarya</taxon>
        <taxon>Basidiomycota</taxon>
        <taxon>Agaricomycotina</taxon>
        <taxon>Tremellomycetes</taxon>
        <taxon>Trichosporonales</taxon>
        <taxon>Trichosporonaceae</taxon>
        <taxon>Cutaneotrichosporon</taxon>
    </lineage>
</organism>
<evidence type="ECO:0000256" key="1">
    <source>
        <dbReference type="ARBA" id="ARBA00022884"/>
    </source>
</evidence>
<dbReference type="RefSeq" id="XP_060456533.1">
    <property type="nucleotide sequence ID" value="XM_060599883.1"/>
</dbReference>
<evidence type="ECO:0000313" key="7">
    <source>
        <dbReference type="Proteomes" id="UP001233271"/>
    </source>
</evidence>
<evidence type="ECO:0000256" key="2">
    <source>
        <dbReference type="PROSITE-ProRule" id="PRU00176"/>
    </source>
</evidence>
<dbReference type="Gene3D" id="3.30.70.330">
    <property type="match status" value="1"/>
</dbReference>
<accession>A0AA48L3I1</accession>
<dbReference type="Pfam" id="PF00076">
    <property type="entry name" value="RRM_1"/>
    <property type="match status" value="1"/>
</dbReference>
<dbReference type="GO" id="GO:1990861">
    <property type="term" value="C:Ubp3-Bre5 deubiquitination complex"/>
    <property type="evidence" value="ECO:0007669"/>
    <property type="project" value="TreeGrafter"/>
</dbReference>
<dbReference type="CDD" id="cd00780">
    <property type="entry name" value="NTF2"/>
    <property type="match status" value="1"/>
</dbReference>
<reference evidence="6" key="1">
    <citation type="journal article" date="2023" name="BMC Genomics">
        <title>Chromosome-level genome assemblies of Cutaneotrichosporon spp. (Trichosporonales, Basidiomycota) reveal imbalanced evolution between nucleotide sequences and chromosome synteny.</title>
        <authorList>
            <person name="Kobayashi Y."/>
            <person name="Kayamori A."/>
            <person name="Aoki K."/>
            <person name="Shiwa Y."/>
            <person name="Matsutani M."/>
            <person name="Fujita N."/>
            <person name="Sugita T."/>
            <person name="Iwasaki W."/>
            <person name="Tanaka N."/>
            <person name="Takashima M."/>
        </authorList>
    </citation>
    <scope>NUCLEOTIDE SEQUENCE</scope>
    <source>
        <strain evidence="6">HIS019</strain>
    </source>
</reference>
<protein>
    <recommendedName>
        <fullName evidence="8">NTF2-domain-containing protein</fullName>
    </recommendedName>
</protein>
<evidence type="ECO:0000256" key="3">
    <source>
        <dbReference type="SAM" id="MobiDB-lite"/>
    </source>
</evidence>
<name>A0AA48L3I1_9TREE</name>
<feature type="domain" description="RRM" evidence="4">
    <location>
        <begin position="480"/>
        <end position="563"/>
    </location>
</feature>
<dbReference type="FunFam" id="3.10.450.50:FF:000003">
    <property type="entry name" value="Nuclear transport factor 2 family protein"/>
    <property type="match status" value="1"/>
</dbReference>
<feature type="compositionally biased region" description="Gly residues" evidence="3">
    <location>
        <begin position="576"/>
        <end position="585"/>
    </location>
</feature>
<dbReference type="KEGG" id="ccac:CcaHIS019_0400880"/>
<feature type="compositionally biased region" description="Acidic residues" evidence="3">
    <location>
        <begin position="251"/>
        <end position="261"/>
    </location>
</feature>
<proteinExistence type="predicted"/>
<dbReference type="Pfam" id="PF02136">
    <property type="entry name" value="NTF2"/>
    <property type="match status" value="1"/>
</dbReference>
<evidence type="ECO:0008006" key="8">
    <source>
        <dbReference type="Google" id="ProtNLM"/>
    </source>
</evidence>
<evidence type="ECO:0000313" key="6">
    <source>
        <dbReference type="EMBL" id="BEI91268.1"/>
    </source>
</evidence>
<dbReference type="PANTHER" id="PTHR10693">
    <property type="entry name" value="RAS GTPASE-ACTIVATING PROTEIN-BINDING PROTEIN"/>
    <property type="match status" value="1"/>
</dbReference>
<feature type="region of interest" description="Disordered" evidence="3">
    <location>
        <begin position="251"/>
        <end position="414"/>
    </location>
</feature>
<dbReference type="CDD" id="cd00590">
    <property type="entry name" value="RRM_SF"/>
    <property type="match status" value="1"/>
</dbReference>
<dbReference type="PROSITE" id="PS50177">
    <property type="entry name" value="NTF2_DOMAIN"/>
    <property type="match status" value="1"/>
</dbReference>
<dbReference type="InterPro" id="IPR018222">
    <property type="entry name" value="Nuclear_transport_factor_2_euk"/>
</dbReference>
<keyword evidence="7" id="KW-1185">Reference proteome</keyword>
<keyword evidence="1 2" id="KW-0694">RNA-binding</keyword>
<dbReference type="SMART" id="SM00360">
    <property type="entry name" value="RRM"/>
    <property type="match status" value="1"/>
</dbReference>
<dbReference type="GO" id="GO:0005829">
    <property type="term" value="C:cytosol"/>
    <property type="evidence" value="ECO:0007669"/>
    <property type="project" value="TreeGrafter"/>
</dbReference>
<dbReference type="InterPro" id="IPR012677">
    <property type="entry name" value="Nucleotide-bd_a/b_plait_sf"/>
</dbReference>
<dbReference type="GeneID" id="85495138"/>
<feature type="domain" description="NTF2" evidence="5">
    <location>
        <begin position="130"/>
        <end position="246"/>
    </location>
</feature>
<dbReference type="InterPro" id="IPR039539">
    <property type="entry name" value="Ras_GTPase_bind_prot"/>
</dbReference>
<dbReference type="Gene3D" id="3.10.450.50">
    <property type="match status" value="1"/>
</dbReference>
<feature type="compositionally biased region" description="Basic and acidic residues" evidence="3">
    <location>
        <begin position="552"/>
        <end position="568"/>
    </location>
</feature>